<name>A0A447L2R6_SEROD</name>
<sequence>MKHAGRGAESGHLHPNTCWGGPFVQLNTDKNDIKVLTGSKDYYWMKGYHLANPRSTVMGYKRRLPYFSSADVRLSGRPALSLGEAISGLPQRTWPEGCG</sequence>
<dbReference type="Proteomes" id="UP000281391">
    <property type="component" value="Chromosome"/>
</dbReference>
<dbReference type="KEGG" id="sof:NCTC11214_05770"/>
<evidence type="ECO:0000313" key="1">
    <source>
        <dbReference type="EMBL" id="VDZ66037.1"/>
    </source>
</evidence>
<reference evidence="1 2" key="1">
    <citation type="submission" date="2018-12" db="EMBL/GenBank/DDBJ databases">
        <authorList>
            <consortium name="Pathogen Informatics"/>
        </authorList>
    </citation>
    <scope>NUCLEOTIDE SEQUENCE [LARGE SCALE GENOMIC DNA]</scope>
    <source>
        <strain evidence="1 2">NCTC11214</strain>
    </source>
</reference>
<accession>A0A447L2R6</accession>
<organism evidence="1 2">
    <name type="scientific">Serratia odorifera</name>
    <dbReference type="NCBI Taxonomy" id="618"/>
    <lineage>
        <taxon>Bacteria</taxon>
        <taxon>Pseudomonadati</taxon>
        <taxon>Pseudomonadota</taxon>
        <taxon>Gammaproteobacteria</taxon>
        <taxon>Enterobacterales</taxon>
        <taxon>Yersiniaceae</taxon>
        <taxon>Serratia</taxon>
    </lineage>
</organism>
<proteinExistence type="predicted"/>
<protein>
    <submittedName>
        <fullName evidence="1">Uncharacterized protein</fullName>
    </submittedName>
</protein>
<evidence type="ECO:0000313" key="2">
    <source>
        <dbReference type="Proteomes" id="UP000281391"/>
    </source>
</evidence>
<gene>
    <name evidence="1" type="ORF">NCTC11214_05770</name>
</gene>
<dbReference type="AlphaFoldDB" id="A0A447L2R6"/>
<dbReference type="EMBL" id="LR134117">
    <property type="protein sequence ID" value="VDZ66037.1"/>
    <property type="molecule type" value="Genomic_DNA"/>
</dbReference>